<name>A0A517NW85_9BACT</name>
<evidence type="ECO:0000256" key="7">
    <source>
        <dbReference type="HAMAP-Rule" id="MF_00114"/>
    </source>
</evidence>
<keyword evidence="9" id="KW-1185">Reference proteome</keyword>
<dbReference type="PIRSF" id="PIRSF001357">
    <property type="entry name" value="DeoC"/>
    <property type="match status" value="1"/>
</dbReference>
<gene>
    <name evidence="8" type="primary">deoC1_1</name>
    <name evidence="7" type="synonym">deoC</name>
    <name evidence="8" type="ORF">K239x_33910</name>
</gene>
<dbReference type="FunFam" id="3.20.20.70:FF:000198">
    <property type="entry name" value="Deoxyribose-phosphate aldolase"/>
    <property type="match status" value="1"/>
</dbReference>
<dbReference type="InterPro" id="IPR028581">
    <property type="entry name" value="DeoC_typeI"/>
</dbReference>
<evidence type="ECO:0000313" key="9">
    <source>
        <dbReference type="Proteomes" id="UP000319817"/>
    </source>
</evidence>
<feature type="active site" description="Proton donor/acceptor" evidence="7">
    <location>
        <position position="188"/>
    </location>
</feature>
<dbReference type="UniPathway" id="UPA00002">
    <property type="reaction ID" value="UER00468"/>
</dbReference>
<dbReference type="EMBL" id="CP036526">
    <property type="protein sequence ID" value="QDT11395.1"/>
    <property type="molecule type" value="Genomic_DNA"/>
</dbReference>
<protein>
    <recommendedName>
        <fullName evidence="7">Deoxyribose-phosphate aldolase</fullName>
        <shortName evidence="7">DERA</shortName>
        <ecNumber evidence="7">4.1.2.4</ecNumber>
    </recommendedName>
    <alternativeName>
        <fullName evidence="7">2-deoxy-D-ribose 5-phosphate aldolase</fullName>
    </alternativeName>
    <alternativeName>
        <fullName evidence="7">Phosphodeoxyriboaldolase</fullName>
        <shortName evidence="7">Deoxyriboaldolase</shortName>
    </alternativeName>
</protein>
<keyword evidence="3 7" id="KW-0456">Lyase</keyword>
<evidence type="ECO:0000256" key="6">
    <source>
        <dbReference type="ARBA" id="ARBA00056337"/>
    </source>
</evidence>
<comment type="subcellular location">
    <subcellularLocation>
        <location evidence="7">Cytoplasm</location>
    </subcellularLocation>
</comment>
<comment type="pathway">
    <text evidence="7">Carbohydrate degradation; 2-deoxy-D-ribose 1-phosphate degradation; D-glyceraldehyde 3-phosphate and acetaldehyde from 2-deoxy-alpha-D-ribose 1-phosphate: step 2/2.</text>
</comment>
<dbReference type="PANTHER" id="PTHR10889">
    <property type="entry name" value="DEOXYRIBOSE-PHOSPHATE ALDOLASE"/>
    <property type="match status" value="1"/>
</dbReference>
<comment type="catalytic activity">
    <reaction evidence="5 7">
        <text>2-deoxy-D-ribose 5-phosphate = D-glyceraldehyde 3-phosphate + acetaldehyde</text>
        <dbReference type="Rhea" id="RHEA:12821"/>
        <dbReference type="ChEBI" id="CHEBI:15343"/>
        <dbReference type="ChEBI" id="CHEBI:59776"/>
        <dbReference type="ChEBI" id="CHEBI:62877"/>
        <dbReference type="EC" id="4.1.2.4"/>
    </reaction>
</comment>
<sequence>MSDFTYRDVSKMIDHSLLNPTLNVSDLEAGVELAKAFDVASVCILPYHLKRCAEMLKGTDVRASTTIGFPHGGHTTEIKRAEAERAIADGCEELDMVVNISQVLSGDWDYVKQDLAAVVEVAHAAGQKVKVIFENCYLNDEQKIRLCEICTEVNADWVKTSTGYGTGGATHEDLKLMRKHAGDQVQVKAAGGVRDLDALLAVKALGVTRCGASRTSEMMGEARKRLGLPAIEITASNDSGY</sequence>
<evidence type="ECO:0000256" key="5">
    <source>
        <dbReference type="ARBA" id="ARBA00048791"/>
    </source>
</evidence>
<dbReference type="AlphaFoldDB" id="A0A517NW85"/>
<dbReference type="GO" id="GO:0009264">
    <property type="term" value="P:deoxyribonucleotide catabolic process"/>
    <property type="evidence" value="ECO:0007669"/>
    <property type="project" value="UniProtKB-UniRule"/>
</dbReference>
<dbReference type="EC" id="4.1.2.4" evidence="7"/>
<dbReference type="GO" id="GO:0005737">
    <property type="term" value="C:cytoplasm"/>
    <property type="evidence" value="ECO:0007669"/>
    <property type="project" value="UniProtKB-SubCell"/>
</dbReference>
<dbReference type="SMART" id="SM01133">
    <property type="entry name" value="DeoC"/>
    <property type="match status" value="1"/>
</dbReference>
<comment type="function">
    <text evidence="6 7">Catalyzes a reversible aldol reaction between acetaldehyde and D-glyceraldehyde 3-phosphate to generate 2-deoxy-D-ribose 5-phosphate.</text>
</comment>
<comment type="similarity">
    <text evidence="1 7">Belongs to the DeoC/FbaB aldolase family. DeoC type 1 subfamily.</text>
</comment>
<dbReference type="SUPFAM" id="SSF51569">
    <property type="entry name" value="Aldolase"/>
    <property type="match status" value="1"/>
</dbReference>
<dbReference type="InterPro" id="IPR011343">
    <property type="entry name" value="DeoC"/>
</dbReference>
<dbReference type="Proteomes" id="UP000319817">
    <property type="component" value="Chromosome"/>
</dbReference>
<dbReference type="HAMAP" id="MF_00114">
    <property type="entry name" value="DeoC_type1"/>
    <property type="match status" value="1"/>
</dbReference>
<dbReference type="PANTHER" id="PTHR10889:SF1">
    <property type="entry name" value="DEOXYRIBOSE-PHOSPHATE ALDOLASE"/>
    <property type="match status" value="1"/>
</dbReference>
<evidence type="ECO:0000256" key="1">
    <source>
        <dbReference type="ARBA" id="ARBA00010936"/>
    </source>
</evidence>
<dbReference type="InterPro" id="IPR013785">
    <property type="entry name" value="Aldolase_TIM"/>
</dbReference>
<dbReference type="Gene3D" id="3.20.20.70">
    <property type="entry name" value="Aldolase class I"/>
    <property type="match status" value="1"/>
</dbReference>
<feature type="active site" description="Proton donor/acceptor" evidence="7">
    <location>
        <position position="95"/>
    </location>
</feature>
<dbReference type="GO" id="GO:0006018">
    <property type="term" value="P:2-deoxyribose 1-phosphate catabolic process"/>
    <property type="evidence" value="ECO:0007669"/>
    <property type="project" value="UniProtKB-UniRule"/>
</dbReference>
<evidence type="ECO:0000256" key="2">
    <source>
        <dbReference type="ARBA" id="ARBA00022490"/>
    </source>
</evidence>
<dbReference type="OrthoDB" id="9778711at2"/>
<feature type="active site" description="Schiff-base intermediate with acetaldehyde" evidence="7">
    <location>
        <position position="159"/>
    </location>
</feature>
<dbReference type="InterPro" id="IPR002915">
    <property type="entry name" value="DeoC/FbaB/LacD_aldolase"/>
</dbReference>
<evidence type="ECO:0000256" key="3">
    <source>
        <dbReference type="ARBA" id="ARBA00023239"/>
    </source>
</evidence>
<evidence type="ECO:0000256" key="4">
    <source>
        <dbReference type="ARBA" id="ARBA00023270"/>
    </source>
</evidence>
<dbReference type="NCBIfam" id="TIGR00126">
    <property type="entry name" value="deoC"/>
    <property type="match status" value="1"/>
</dbReference>
<dbReference type="GO" id="GO:0004139">
    <property type="term" value="F:deoxyribose-phosphate aldolase activity"/>
    <property type="evidence" value="ECO:0007669"/>
    <property type="project" value="UniProtKB-UniRule"/>
</dbReference>
<evidence type="ECO:0000313" key="8">
    <source>
        <dbReference type="EMBL" id="QDT11395.1"/>
    </source>
</evidence>
<keyword evidence="4 7" id="KW-0704">Schiff base</keyword>
<organism evidence="8 9">
    <name type="scientific">Stieleria marina</name>
    <dbReference type="NCBI Taxonomy" id="1930275"/>
    <lineage>
        <taxon>Bacteria</taxon>
        <taxon>Pseudomonadati</taxon>
        <taxon>Planctomycetota</taxon>
        <taxon>Planctomycetia</taxon>
        <taxon>Pirellulales</taxon>
        <taxon>Pirellulaceae</taxon>
        <taxon>Stieleria</taxon>
    </lineage>
</organism>
<dbReference type="GO" id="GO:0016052">
    <property type="term" value="P:carbohydrate catabolic process"/>
    <property type="evidence" value="ECO:0007669"/>
    <property type="project" value="TreeGrafter"/>
</dbReference>
<dbReference type="Pfam" id="PF01791">
    <property type="entry name" value="DeoC"/>
    <property type="match status" value="1"/>
</dbReference>
<accession>A0A517NW85</accession>
<dbReference type="CDD" id="cd00959">
    <property type="entry name" value="DeoC"/>
    <property type="match status" value="1"/>
</dbReference>
<proteinExistence type="inferred from homology"/>
<reference evidence="8 9" key="1">
    <citation type="submission" date="2019-02" db="EMBL/GenBank/DDBJ databases">
        <title>Deep-cultivation of Planctomycetes and their phenomic and genomic characterization uncovers novel biology.</title>
        <authorList>
            <person name="Wiegand S."/>
            <person name="Jogler M."/>
            <person name="Boedeker C."/>
            <person name="Pinto D."/>
            <person name="Vollmers J."/>
            <person name="Rivas-Marin E."/>
            <person name="Kohn T."/>
            <person name="Peeters S.H."/>
            <person name="Heuer A."/>
            <person name="Rast P."/>
            <person name="Oberbeckmann S."/>
            <person name="Bunk B."/>
            <person name="Jeske O."/>
            <person name="Meyerdierks A."/>
            <person name="Storesund J.E."/>
            <person name="Kallscheuer N."/>
            <person name="Luecker S."/>
            <person name="Lage O.M."/>
            <person name="Pohl T."/>
            <person name="Merkel B.J."/>
            <person name="Hornburger P."/>
            <person name="Mueller R.-W."/>
            <person name="Bruemmer F."/>
            <person name="Labrenz M."/>
            <person name="Spormann A.M."/>
            <person name="Op den Camp H."/>
            <person name="Overmann J."/>
            <person name="Amann R."/>
            <person name="Jetten M.S.M."/>
            <person name="Mascher T."/>
            <person name="Medema M.H."/>
            <person name="Devos D.P."/>
            <person name="Kaster A.-K."/>
            <person name="Ovreas L."/>
            <person name="Rohde M."/>
            <person name="Galperin M.Y."/>
            <person name="Jogler C."/>
        </authorList>
    </citation>
    <scope>NUCLEOTIDE SEQUENCE [LARGE SCALE GENOMIC DNA]</scope>
    <source>
        <strain evidence="8 9">K23_9</strain>
    </source>
</reference>
<keyword evidence="2 7" id="KW-0963">Cytoplasm</keyword>